<keyword evidence="2" id="KW-0560">Oxidoreductase</keyword>
<feature type="domain" description="ABM" evidence="1">
    <location>
        <begin position="5"/>
        <end position="96"/>
    </location>
</feature>
<dbReference type="InterPro" id="IPR011008">
    <property type="entry name" value="Dimeric_a/b-barrel"/>
</dbReference>
<dbReference type="Pfam" id="PF03992">
    <property type="entry name" value="ABM"/>
    <property type="match status" value="1"/>
</dbReference>
<dbReference type="RefSeq" id="WP_053279213.1">
    <property type="nucleotide sequence ID" value="NZ_CP118137.1"/>
</dbReference>
<dbReference type="Proteomes" id="UP000277437">
    <property type="component" value="Chromosome"/>
</dbReference>
<dbReference type="Gene3D" id="3.30.70.100">
    <property type="match status" value="1"/>
</dbReference>
<proteinExistence type="predicted"/>
<dbReference type="GO" id="GO:0005829">
    <property type="term" value="C:cytosol"/>
    <property type="evidence" value="ECO:0007669"/>
    <property type="project" value="TreeGrafter"/>
</dbReference>
<dbReference type="AlphaFoldDB" id="A0AAQ2Y522"/>
<dbReference type="SUPFAM" id="SSF54909">
    <property type="entry name" value="Dimeric alpha+beta barrel"/>
    <property type="match status" value="1"/>
</dbReference>
<evidence type="ECO:0000259" key="1">
    <source>
        <dbReference type="PROSITE" id="PS51725"/>
    </source>
</evidence>
<dbReference type="PANTHER" id="PTHR33336">
    <property type="entry name" value="QUINOL MONOOXYGENASE YGIN-RELATED"/>
    <property type="match status" value="1"/>
</dbReference>
<dbReference type="PANTHER" id="PTHR33336:SF3">
    <property type="entry name" value="ABM DOMAIN-CONTAINING PROTEIN"/>
    <property type="match status" value="1"/>
</dbReference>
<organism evidence="2 3">
    <name type="scientific">Pseudomonas chlororaphis</name>
    <dbReference type="NCBI Taxonomy" id="587753"/>
    <lineage>
        <taxon>Bacteria</taxon>
        <taxon>Pseudomonadati</taxon>
        <taxon>Pseudomonadota</taxon>
        <taxon>Gammaproteobacteria</taxon>
        <taxon>Pseudomonadales</taxon>
        <taxon>Pseudomonadaceae</taxon>
        <taxon>Pseudomonas</taxon>
    </lineage>
</organism>
<accession>A0AAQ2Y522</accession>
<reference evidence="2 3" key="1">
    <citation type="submission" date="2018-12" db="EMBL/GenBank/DDBJ databases">
        <authorList>
            <consortium name="Pathogen Informatics"/>
        </authorList>
    </citation>
    <scope>NUCLEOTIDE SEQUENCE [LARGE SCALE GENOMIC DNA]</scope>
    <source>
        <strain evidence="2 3">NCTC7357</strain>
    </source>
</reference>
<gene>
    <name evidence="2" type="primary">ycnE_1</name>
    <name evidence="2" type="ORF">NCTC7357_00374</name>
</gene>
<dbReference type="InterPro" id="IPR007138">
    <property type="entry name" value="ABM_dom"/>
</dbReference>
<evidence type="ECO:0000313" key="2">
    <source>
        <dbReference type="EMBL" id="VEF72140.1"/>
    </source>
</evidence>
<dbReference type="PROSITE" id="PS51725">
    <property type="entry name" value="ABM"/>
    <property type="match status" value="1"/>
</dbReference>
<sequence length="104" mass="11566">MSDEIRVVAILQAKPGQGAELERVLRAGVAPSRAEAGCLSYELHRDIDQEGRFVFVETWADRAAIETHRQMPHYKTMINAALEHVLERQVCLLSAIAVDSQPAL</sequence>
<dbReference type="EMBL" id="LR134334">
    <property type="protein sequence ID" value="VEF72140.1"/>
    <property type="molecule type" value="Genomic_DNA"/>
</dbReference>
<dbReference type="GO" id="GO:0004497">
    <property type="term" value="F:monooxygenase activity"/>
    <property type="evidence" value="ECO:0007669"/>
    <property type="project" value="UniProtKB-KW"/>
</dbReference>
<evidence type="ECO:0000313" key="3">
    <source>
        <dbReference type="Proteomes" id="UP000277437"/>
    </source>
</evidence>
<dbReference type="InterPro" id="IPR050744">
    <property type="entry name" value="AI-2_Isomerase_LsrG"/>
</dbReference>
<protein>
    <submittedName>
        <fullName evidence="2">Antibiotic biosynthesis monooxygenase</fullName>
        <ecNumber evidence="2">1.-.-.-</ecNumber>
    </submittedName>
</protein>
<name>A0AAQ2Y522_9PSED</name>
<dbReference type="EC" id="1.-.-.-" evidence="2"/>
<keyword evidence="2" id="KW-0503">Monooxygenase</keyword>